<evidence type="ECO:0000256" key="5">
    <source>
        <dbReference type="ARBA" id="ARBA00022741"/>
    </source>
</evidence>
<sequence>MLMMSAGFNIEWSTFMASLLVGSIGIQWSRWYLAHPKVFTVAAVIPMFPGISAYTAMISAVKISHLGYSEPMMITLLTNFLKASSIVGALSIGLSVPGLWLYRKRPACEWWNASCCSYRSVWYYKNSRPSRLLFHIENIMSSRILTSDVIGIDVLLHDHHAVLAKSTGGAVAVFANNAPAFYAVTPARMAELLALEEKLSRPGSDVALDAQFYEEPEAAPVAIPCGKFAMYPAWQPDADFQRQAALWGVALREPVTAEELAAFIAYWQAEGKVFHHIQWQQKLARSVQSAVPAMAECRSATSIASANLTIIFHQVLGGTMKNVGDLMQRLQKMMPAHITRRLKRAKNCWPGRKSRARSGRQRWRGKPAMKMQRTFNRSGIRPLHQNCSFDNYRVECDGQMNALSKARQYVDEFDGNIASFVFSGKPGTGKNHLAAAICNELLLRGKSVLIITVADIMSAMKDTFSNRETSEEQLLNDLSNVDLLVIDEIGVQTESRYEKVIINQIVDRRSSSKRPTGMLTNSNMEEMTKMLGERVMDRMRLGNSLWVNFTWDSYRSRVTGKEY</sequence>
<keyword evidence="4" id="KW-0235">DNA replication</keyword>
<dbReference type="Pfam" id="PF01695">
    <property type="entry name" value="IstB_IS21"/>
    <property type="match status" value="1"/>
</dbReference>
<protein>
    <recommendedName>
        <fullName evidence="13">Replicative helicase loader DnaC</fullName>
    </recommendedName>
    <alternativeName>
        <fullName evidence="14">DNA replication protein DnaC</fullName>
    </alternativeName>
</protein>
<evidence type="ECO:0000256" key="16">
    <source>
        <dbReference type="SAM" id="Phobius"/>
    </source>
</evidence>
<dbReference type="InterPro" id="IPR040480">
    <property type="entry name" value="DnaT_DNA_bind"/>
</dbReference>
<dbReference type="GO" id="GO:0016787">
    <property type="term" value="F:hydrolase activity"/>
    <property type="evidence" value="ECO:0007669"/>
    <property type="project" value="UniProtKB-KW"/>
</dbReference>
<keyword evidence="9" id="KW-0238">DNA-binding</keyword>
<dbReference type="GO" id="GO:0003677">
    <property type="term" value="F:DNA binding"/>
    <property type="evidence" value="ECO:0007669"/>
    <property type="project" value="UniProtKB-KW"/>
</dbReference>
<evidence type="ECO:0000256" key="13">
    <source>
        <dbReference type="ARBA" id="ARBA00044977"/>
    </source>
</evidence>
<proteinExistence type="inferred from homology"/>
<evidence type="ECO:0000259" key="17">
    <source>
        <dbReference type="SMART" id="SM00382"/>
    </source>
</evidence>
<dbReference type="Proteomes" id="UP000255509">
    <property type="component" value="Unassembled WGS sequence"/>
</dbReference>
<comment type="catalytic activity">
    <reaction evidence="15">
        <text>ATP + H2O = ADP + phosphate + H(+)</text>
        <dbReference type="Rhea" id="RHEA:13065"/>
        <dbReference type="ChEBI" id="CHEBI:15377"/>
        <dbReference type="ChEBI" id="CHEBI:15378"/>
        <dbReference type="ChEBI" id="CHEBI:30616"/>
        <dbReference type="ChEBI" id="CHEBI:43474"/>
        <dbReference type="ChEBI" id="CHEBI:456216"/>
    </reaction>
    <physiologicalReaction direction="left-to-right" evidence="15">
        <dbReference type="Rhea" id="RHEA:13066"/>
    </physiologicalReaction>
</comment>
<keyword evidence="7" id="KW-0067">ATP-binding</keyword>
<dbReference type="PANTHER" id="PTHR30050">
    <property type="entry name" value="CHROMOSOMAL REPLICATION INITIATOR PROTEIN DNAA"/>
    <property type="match status" value="1"/>
</dbReference>
<dbReference type="SMART" id="SM00382">
    <property type="entry name" value="AAA"/>
    <property type="match status" value="1"/>
</dbReference>
<dbReference type="Pfam" id="PF17948">
    <property type="entry name" value="DnaT"/>
    <property type="match status" value="1"/>
</dbReference>
<gene>
    <name evidence="18" type="primary">dnaC_2</name>
    <name evidence="18" type="ORF">NCTC8258_05815</name>
</gene>
<evidence type="ECO:0000256" key="12">
    <source>
        <dbReference type="ARBA" id="ARBA00038338"/>
    </source>
</evidence>
<dbReference type="AlphaFoldDB" id="A0A379WFD7"/>
<dbReference type="InterPro" id="IPR003593">
    <property type="entry name" value="AAA+_ATPase"/>
</dbReference>
<feature type="domain" description="AAA+ ATPase" evidence="17">
    <location>
        <begin position="416"/>
        <end position="545"/>
    </location>
</feature>
<evidence type="ECO:0000256" key="7">
    <source>
        <dbReference type="ARBA" id="ARBA00022840"/>
    </source>
</evidence>
<dbReference type="InterPro" id="IPR002611">
    <property type="entry name" value="IstB_ATP-bd"/>
</dbReference>
<feature type="transmembrane region" description="Helical" evidence="16">
    <location>
        <begin position="38"/>
        <end position="60"/>
    </location>
</feature>
<comment type="similarity">
    <text evidence="12">Belongs to the DnaC family.</text>
</comment>
<dbReference type="Gene3D" id="3.40.50.300">
    <property type="entry name" value="P-loop containing nucleotide triphosphate hydrolases"/>
    <property type="match status" value="1"/>
</dbReference>
<dbReference type="FunFam" id="3.40.50.300:FF:000266">
    <property type="entry name" value="DNA replication protein DnaC"/>
    <property type="match status" value="1"/>
</dbReference>
<evidence type="ECO:0000256" key="15">
    <source>
        <dbReference type="ARBA" id="ARBA00048778"/>
    </source>
</evidence>
<dbReference type="GO" id="GO:0006269">
    <property type="term" value="P:DNA replication, synthesis of primer"/>
    <property type="evidence" value="ECO:0007669"/>
    <property type="project" value="UniProtKB-KW"/>
</dbReference>
<evidence type="ECO:0000256" key="4">
    <source>
        <dbReference type="ARBA" id="ARBA00022705"/>
    </source>
</evidence>
<feature type="transmembrane region" description="Helical" evidence="16">
    <location>
        <begin position="6"/>
        <end position="26"/>
    </location>
</feature>
<evidence type="ECO:0000313" key="19">
    <source>
        <dbReference type="Proteomes" id="UP000255509"/>
    </source>
</evidence>
<dbReference type="InterPro" id="IPR027417">
    <property type="entry name" value="P-loop_NTPase"/>
</dbReference>
<dbReference type="PANTHER" id="PTHR30050:SF9">
    <property type="entry name" value="DNA REPLICATION PROTEIN DNAC"/>
    <property type="match status" value="1"/>
</dbReference>
<keyword evidence="2" id="KW-0639">Primosome</keyword>
<evidence type="ECO:0000256" key="3">
    <source>
        <dbReference type="ARBA" id="ARBA00022692"/>
    </source>
</evidence>
<dbReference type="GO" id="GO:0005524">
    <property type="term" value="F:ATP binding"/>
    <property type="evidence" value="ECO:0007669"/>
    <property type="project" value="UniProtKB-KW"/>
</dbReference>
<keyword evidence="5" id="KW-0547">Nucleotide-binding</keyword>
<organism evidence="18 19">
    <name type="scientific">Salmonella enterica I</name>
    <dbReference type="NCBI Taxonomy" id="59201"/>
    <lineage>
        <taxon>Bacteria</taxon>
        <taxon>Pseudomonadati</taxon>
        <taxon>Pseudomonadota</taxon>
        <taxon>Gammaproteobacteria</taxon>
        <taxon>Enterobacterales</taxon>
        <taxon>Enterobacteriaceae</taxon>
        <taxon>Salmonella</taxon>
    </lineage>
</organism>
<dbReference type="EMBL" id="UGXS01000004">
    <property type="protein sequence ID" value="SUH18000.1"/>
    <property type="molecule type" value="Genomic_DNA"/>
</dbReference>
<dbReference type="NCBIfam" id="NF002770">
    <property type="entry name" value="PRK02854.1"/>
    <property type="match status" value="1"/>
</dbReference>
<dbReference type="InterPro" id="IPR024528">
    <property type="entry name" value="ThrE_2"/>
</dbReference>
<keyword evidence="6" id="KW-0378">Hydrolase</keyword>
<dbReference type="SUPFAM" id="SSF52540">
    <property type="entry name" value="P-loop containing nucleoside triphosphate hydrolases"/>
    <property type="match status" value="1"/>
</dbReference>
<evidence type="ECO:0000313" key="18">
    <source>
        <dbReference type="EMBL" id="SUH18000.1"/>
    </source>
</evidence>
<dbReference type="CDD" id="cd00009">
    <property type="entry name" value="AAA"/>
    <property type="match status" value="1"/>
</dbReference>
<evidence type="ECO:0000256" key="11">
    <source>
        <dbReference type="ARBA" id="ARBA00034125"/>
    </source>
</evidence>
<keyword evidence="10 16" id="KW-0472">Membrane</keyword>
<evidence type="ECO:0000256" key="9">
    <source>
        <dbReference type="ARBA" id="ARBA00023125"/>
    </source>
</evidence>
<evidence type="ECO:0000256" key="8">
    <source>
        <dbReference type="ARBA" id="ARBA00022989"/>
    </source>
</evidence>
<evidence type="ECO:0000256" key="2">
    <source>
        <dbReference type="ARBA" id="ARBA00022515"/>
    </source>
</evidence>
<dbReference type="GO" id="GO:1990077">
    <property type="term" value="C:primosome complex"/>
    <property type="evidence" value="ECO:0007669"/>
    <property type="project" value="UniProtKB-KW"/>
</dbReference>
<evidence type="ECO:0000256" key="1">
    <source>
        <dbReference type="ARBA" id="ARBA00004141"/>
    </source>
</evidence>
<dbReference type="Gene3D" id="1.10.8.1180">
    <property type="match status" value="1"/>
</dbReference>
<dbReference type="GO" id="GO:0016020">
    <property type="term" value="C:membrane"/>
    <property type="evidence" value="ECO:0007669"/>
    <property type="project" value="UniProtKB-SubCell"/>
</dbReference>
<evidence type="ECO:0000256" key="6">
    <source>
        <dbReference type="ARBA" id="ARBA00022801"/>
    </source>
</evidence>
<dbReference type="Pfam" id="PF12821">
    <property type="entry name" value="ThrE_2"/>
    <property type="match status" value="1"/>
</dbReference>
<comment type="similarity">
    <text evidence="11">Belongs to the ThrE exporter (TC 2.A.79) family.</text>
</comment>
<evidence type="ECO:0000256" key="10">
    <source>
        <dbReference type="ARBA" id="ARBA00023136"/>
    </source>
</evidence>
<feature type="transmembrane region" description="Helical" evidence="16">
    <location>
        <begin position="80"/>
        <end position="102"/>
    </location>
</feature>
<keyword evidence="8 16" id="KW-1133">Transmembrane helix</keyword>
<evidence type="ECO:0000256" key="14">
    <source>
        <dbReference type="ARBA" id="ARBA00045009"/>
    </source>
</evidence>
<accession>A0A379WFD7</accession>
<keyword evidence="3 16" id="KW-0812">Transmembrane</keyword>
<name>A0A379WFD7_SALET</name>
<reference evidence="18 19" key="1">
    <citation type="submission" date="2018-06" db="EMBL/GenBank/DDBJ databases">
        <authorList>
            <consortium name="Pathogen Informatics"/>
            <person name="Doyle S."/>
        </authorList>
    </citation>
    <scope>NUCLEOTIDE SEQUENCE [LARGE SCALE GENOMIC DNA]</scope>
    <source>
        <strain evidence="18 19">NCTC8258</strain>
    </source>
</reference>
<comment type="subcellular location">
    <subcellularLocation>
        <location evidence="1">Membrane</location>
        <topology evidence="1">Multi-pass membrane protein</topology>
    </subcellularLocation>
</comment>
<dbReference type="NCBIfam" id="NF005931">
    <property type="entry name" value="PRK07952.1"/>
    <property type="match status" value="1"/>
</dbReference>